<feature type="compositionally biased region" description="Basic residues" evidence="4">
    <location>
        <begin position="1"/>
        <end position="19"/>
    </location>
</feature>
<dbReference type="SUPFAM" id="SSF46689">
    <property type="entry name" value="Homeodomain-like"/>
    <property type="match status" value="2"/>
</dbReference>
<dbReference type="Proteomes" id="UP001149074">
    <property type="component" value="Unassembled WGS sequence"/>
</dbReference>
<dbReference type="GO" id="GO:0003700">
    <property type="term" value="F:DNA-binding transcription factor activity"/>
    <property type="evidence" value="ECO:0007669"/>
    <property type="project" value="TreeGrafter"/>
</dbReference>
<dbReference type="Pfam" id="PF13921">
    <property type="entry name" value="Myb_DNA-bind_6"/>
    <property type="match status" value="1"/>
</dbReference>
<dbReference type="CDD" id="cd00167">
    <property type="entry name" value="SANT"/>
    <property type="match status" value="2"/>
</dbReference>
<protein>
    <submittedName>
        <fullName evidence="7">Uncharacterized protein</fullName>
    </submittedName>
</protein>
<gene>
    <name evidence="7" type="ORF">N7532_004291</name>
</gene>
<evidence type="ECO:0000256" key="2">
    <source>
        <dbReference type="ARBA" id="ARBA00023125"/>
    </source>
</evidence>
<evidence type="ECO:0000313" key="7">
    <source>
        <dbReference type="EMBL" id="KAJ5103762.1"/>
    </source>
</evidence>
<dbReference type="OrthoDB" id="39591at2759"/>
<dbReference type="SMART" id="SM00717">
    <property type="entry name" value="SANT"/>
    <property type="match status" value="2"/>
</dbReference>
<dbReference type="PANTHER" id="PTHR46380">
    <property type="entry name" value="CYCLIN-D-BINDING MYB-LIKE TRANSCRIPTION FACTOR 1"/>
    <property type="match status" value="1"/>
</dbReference>
<accession>A0A9W9FPP0</accession>
<dbReference type="EMBL" id="JAPQKI010000004">
    <property type="protein sequence ID" value="KAJ5103762.1"/>
    <property type="molecule type" value="Genomic_DNA"/>
</dbReference>
<feature type="domain" description="Myb-like" evidence="5">
    <location>
        <begin position="264"/>
        <end position="334"/>
    </location>
</feature>
<feature type="region of interest" description="Disordered" evidence="4">
    <location>
        <begin position="372"/>
        <end position="398"/>
    </location>
</feature>
<keyword evidence="3" id="KW-0539">Nucleus</keyword>
<sequence>MDSTKSKKRKSEKGMRKNKRASDSNIANDSEPSSKRKRESESSHKNKKSKQQGEEAVLNSTSVDIPIKQEPASSWMAVNNPSRMAQIEPELSATPLPHEATPGPELSSTPAGTQLPYRVGRAGQDKGKRIGPFQAEETKKLEDYKVNYCNSHGIDAGTFDMLVQHSEREYFDLPWPTHICGTKVEFWAELQKVLPERGTRSVYRFARRHFRDKEQKPHDWTEEQDDELIRLFLAHGPKYAYVAKLLGRSDDDVTQRWKNKLEYRAYFRGGPWTVEETRRLLEALEQVRQSAPELMAFKDVYEMDVRLIPWGMVSDLMNHMRSRKQCSDRWRKLQRHVFRLRIEDPNAVLHPEYAPGVSRVKAPYYAYKPFKSDDRIRDDSSDDNQEKEAINASEYPTVSAEVPTNVRAIWDSVQLASETNSVSENGEDGGAISTGLEDRNSTEAASEEAPQNLEESVKRQRVEDKKFAEAEQHSSLVAQDSEIADLTKKKKKNKDKKARKEKKKHRKSQMATENAGDDAADVTSPTKNRKHHRKSESRLDSTVSGDHDSAGLSKKEKKRAKRRSEAQQERNDDNDN</sequence>
<dbReference type="RefSeq" id="XP_056477142.1">
    <property type="nucleotide sequence ID" value="XM_056616785.1"/>
</dbReference>
<evidence type="ECO:0000259" key="6">
    <source>
        <dbReference type="PROSITE" id="PS51294"/>
    </source>
</evidence>
<dbReference type="GeneID" id="81355764"/>
<evidence type="ECO:0000256" key="4">
    <source>
        <dbReference type="SAM" id="MobiDB-lite"/>
    </source>
</evidence>
<feature type="compositionally biased region" description="Basic and acidic residues" evidence="4">
    <location>
        <begin position="563"/>
        <end position="576"/>
    </location>
</feature>
<feature type="compositionally biased region" description="Basic residues" evidence="4">
    <location>
        <begin position="488"/>
        <end position="508"/>
    </location>
</feature>
<feature type="compositionally biased region" description="Basic and acidic residues" evidence="4">
    <location>
        <begin position="455"/>
        <end position="472"/>
    </location>
</feature>
<organism evidence="7 8">
    <name type="scientific">Penicillium argentinense</name>
    <dbReference type="NCBI Taxonomy" id="1131581"/>
    <lineage>
        <taxon>Eukaryota</taxon>
        <taxon>Fungi</taxon>
        <taxon>Dikarya</taxon>
        <taxon>Ascomycota</taxon>
        <taxon>Pezizomycotina</taxon>
        <taxon>Eurotiomycetes</taxon>
        <taxon>Eurotiomycetidae</taxon>
        <taxon>Eurotiales</taxon>
        <taxon>Aspergillaceae</taxon>
        <taxon>Penicillium</taxon>
    </lineage>
</organism>
<dbReference type="InterPro" id="IPR001005">
    <property type="entry name" value="SANT/Myb"/>
</dbReference>
<dbReference type="InterPro" id="IPR051651">
    <property type="entry name" value="DMTF1_DNA-bind_reg"/>
</dbReference>
<evidence type="ECO:0000313" key="8">
    <source>
        <dbReference type="Proteomes" id="UP001149074"/>
    </source>
</evidence>
<feature type="domain" description="HTH myb-type" evidence="6">
    <location>
        <begin position="212"/>
        <end position="265"/>
    </location>
</feature>
<name>A0A9W9FPP0_9EURO</name>
<keyword evidence="8" id="KW-1185">Reference proteome</keyword>
<dbReference type="InterPro" id="IPR017930">
    <property type="entry name" value="Myb_dom"/>
</dbReference>
<reference evidence="7" key="1">
    <citation type="submission" date="2022-11" db="EMBL/GenBank/DDBJ databases">
        <authorList>
            <person name="Petersen C."/>
        </authorList>
    </citation>
    <scope>NUCLEOTIDE SEQUENCE</scope>
    <source>
        <strain evidence="7">IBT 30761</strain>
    </source>
</reference>
<dbReference type="GO" id="GO:0005634">
    <property type="term" value="C:nucleus"/>
    <property type="evidence" value="ECO:0007669"/>
    <property type="project" value="UniProtKB-SubCell"/>
</dbReference>
<dbReference type="AlphaFoldDB" id="A0A9W9FPP0"/>
<evidence type="ECO:0000256" key="3">
    <source>
        <dbReference type="ARBA" id="ARBA00023242"/>
    </source>
</evidence>
<dbReference type="GO" id="GO:0000976">
    <property type="term" value="F:transcription cis-regulatory region binding"/>
    <property type="evidence" value="ECO:0007669"/>
    <property type="project" value="TreeGrafter"/>
</dbReference>
<feature type="region of interest" description="Disordered" evidence="4">
    <location>
        <begin position="94"/>
        <end position="117"/>
    </location>
</feature>
<dbReference type="PROSITE" id="PS50090">
    <property type="entry name" value="MYB_LIKE"/>
    <property type="match status" value="2"/>
</dbReference>
<evidence type="ECO:0000256" key="1">
    <source>
        <dbReference type="ARBA" id="ARBA00004123"/>
    </source>
</evidence>
<proteinExistence type="predicted"/>
<dbReference type="InterPro" id="IPR009057">
    <property type="entry name" value="Homeodomain-like_sf"/>
</dbReference>
<evidence type="ECO:0000259" key="5">
    <source>
        <dbReference type="PROSITE" id="PS50090"/>
    </source>
</evidence>
<feature type="domain" description="Myb-like" evidence="5">
    <location>
        <begin position="212"/>
        <end position="261"/>
    </location>
</feature>
<dbReference type="PANTHER" id="PTHR46380:SF2">
    <property type="entry name" value="CYCLIN-D-BINDING MYB-LIKE TRANSCRIPTION FACTOR 1"/>
    <property type="match status" value="1"/>
</dbReference>
<feature type="compositionally biased region" description="Basic and acidic residues" evidence="4">
    <location>
        <begin position="372"/>
        <end position="389"/>
    </location>
</feature>
<dbReference type="Gene3D" id="1.10.10.60">
    <property type="entry name" value="Homeodomain-like"/>
    <property type="match status" value="2"/>
</dbReference>
<dbReference type="PROSITE" id="PS51294">
    <property type="entry name" value="HTH_MYB"/>
    <property type="match status" value="1"/>
</dbReference>
<comment type="caution">
    <text evidence="7">The sequence shown here is derived from an EMBL/GenBank/DDBJ whole genome shotgun (WGS) entry which is preliminary data.</text>
</comment>
<comment type="subcellular location">
    <subcellularLocation>
        <location evidence="1">Nucleus</location>
    </subcellularLocation>
</comment>
<reference evidence="7" key="2">
    <citation type="journal article" date="2023" name="IMA Fungus">
        <title>Comparative genomic study of the Penicillium genus elucidates a diverse pangenome and 15 lateral gene transfer events.</title>
        <authorList>
            <person name="Petersen C."/>
            <person name="Sorensen T."/>
            <person name="Nielsen M.R."/>
            <person name="Sondergaard T.E."/>
            <person name="Sorensen J.L."/>
            <person name="Fitzpatrick D.A."/>
            <person name="Frisvad J.C."/>
            <person name="Nielsen K.L."/>
        </authorList>
    </citation>
    <scope>NUCLEOTIDE SEQUENCE</scope>
    <source>
        <strain evidence="7">IBT 30761</strain>
    </source>
</reference>
<keyword evidence="2" id="KW-0238">DNA-binding</keyword>
<feature type="region of interest" description="Disordered" evidence="4">
    <location>
        <begin position="418"/>
        <end position="576"/>
    </location>
</feature>
<feature type="region of interest" description="Disordered" evidence="4">
    <location>
        <begin position="1"/>
        <end position="68"/>
    </location>
</feature>
<feature type="compositionally biased region" description="Basic and acidic residues" evidence="4">
    <location>
        <begin position="32"/>
        <end position="44"/>
    </location>
</feature>